<comment type="caution">
    <text evidence="2">The sequence shown here is derived from an EMBL/GenBank/DDBJ whole genome shotgun (WGS) entry which is preliminary data.</text>
</comment>
<feature type="compositionally biased region" description="Basic residues" evidence="1">
    <location>
        <begin position="1"/>
        <end position="11"/>
    </location>
</feature>
<reference evidence="3" key="1">
    <citation type="submission" date="2016-01" db="EMBL/GenBank/DDBJ databases">
        <title>Draft genome of Chromobacterium sp. F49.</title>
        <authorList>
            <person name="Hong K.W."/>
        </authorList>
    </citation>
    <scope>NUCLEOTIDE SEQUENCE [LARGE SCALE GENOMIC DNA]</scope>
    <source>
        <strain evidence="3">M63</strain>
    </source>
</reference>
<name>A0A163V1A9_9BACL</name>
<gene>
    <name evidence="2" type="ORF">AV654_29845</name>
</gene>
<dbReference type="Proteomes" id="UP000076563">
    <property type="component" value="Unassembled WGS sequence"/>
</dbReference>
<organism evidence="2 3">
    <name type="scientific">Paenibacillus elgii</name>
    <dbReference type="NCBI Taxonomy" id="189691"/>
    <lineage>
        <taxon>Bacteria</taxon>
        <taxon>Bacillati</taxon>
        <taxon>Bacillota</taxon>
        <taxon>Bacilli</taxon>
        <taxon>Bacillales</taxon>
        <taxon>Paenibacillaceae</taxon>
        <taxon>Paenibacillus</taxon>
    </lineage>
</organism>
<keyword evidence="3" id="KW-1185">Reference proteome</keyword>
<evidence type="ECO:0000313" key="3">
    <source>
        <dbReference type="Proteomes" id="UP000076563"/>
    </source>
</evidence>
<dbReference type="RefSeq" id="WP_063185850.1">
    <property type="nucleotide sequence ID" value="NZ_LQRA01000081.1"/>
</dbReference>
<proteinExistence type="predicted"/>
<evidence type="ECO:0000313" key="2">
    <source>
        <dbReference type="EMBL" id="KZE74178.1"/>
    </source>
</evidence>
<evidence type="ECO:0000256" key="1">
    <source>
        <dbReference type="SAM" id="MobiDB-lite"/>
    </source>
</evidence>
<dbReference type="EMBL" id="LQRA01000081">
    <property type="protein sequence ID" value="KZE74178.1"/>
    <property type="molecule type" value="Genomic_DNA"/>
</dbReference>
<protein>
    <submittedName>
        <fullName evidence="2">Uncharacterized protein</fullName>
    </submittedName>
</protein>
<dbReference type="AlphaFoldDB" id="A0A163V1A9"/>
<sequence length="59" mass="6574">MSQHKQWKHHQKGNENNKVNVWQSSKARTGQGGNAFAINASDVGVVKTKVTNNNSKKKK</sequence>
<feature type="compositionally biased region" description="Polar residues" evidence="1">
    <location>
        <begin position="14"/>
        <end position="28"/>
    </location>
</feature>
<feature type="region of interest" description="Disordered" evidence="1">
    <location>
        <begin position="1"/>
        <end position="44"/>
    </location>
</feature>
<accession>A0A163V1A9</accession>